<dbReference type="PROSITE" id="PS00560">
    <property type="entry name" value="CARBOXYPEPT_SER_HIS"/>
    <property type="match status" value="1"/>
</dbReference>
<sequence length="115" mass="12938">MLDFQQDIPPMLMAGVTALIYHGNEDYIVNWIGGYNWVSNLQWTYQSQWNKAPNVTWTAGGVEAGSYKTYGGLTFLKVLNAGHMVPMDQPYNALQMIQQFTIYGGFNSTEKTSSN</sequence>
<comment type="caution">
    <text evidence="2">The sequence shown here is derived from an EMBL/GenBank/DDBJ whole genome shotgun (WGS) entry which is preliminary data.</text>
</comment>
<dbReference type="Gene3D" id="3.40.50.1820">
    <property type="entry name" value="alpha/beta hydrolase"/>
    <property type="match status" value="1"/>
</dbReference>
<dbReference type="OrthoDB" id="443318at2759"/>
<proteinExistence type="inferred from homology"/>
<dbReference type="Pfam" id="PF00450">
    <property type="entry name" value="Peptidase_S10"/>
    <property type="match status" value="1"/>
</dbReference>
<dbReference type="InterPro" id="IPR033124">
    <property type="entry name" value="Ser_caboxypep_his_AS"/>
</dbReference>
<evidence type="ECO:0000313" key="2">
    <source>
        <dbReference type="EMBL" id="ETO19853.1"/>
    </source>
</evidence>
<dbReference type="InterPro" id="IPR001563">
    <property type="entry name" value="Peptidase_S10"/>
</dbReference>
<accession>X6N1T2</accession>
<name>X6N1T2_RETFI</name>
<gene>
    <name evidence="2" type="ORF">RFI_17373</name>
</gene>
<reference evidence="2 3" key="1">
    <citation type="journal article" date="2013" name="Curr. Biol.">
        <title>The Genome of the Foraminiferan Reticulomyxa filosa.</title>
        <authorList>
            <person name="Glockner G."/>
            <person name="Hulsmann N."/>
            <person name="Schleicher M."/>
            <person name="Noegel A.A."/>
            <person name="Eichinger L."/>
            <person name="Gallinger C."/>
            <person name="Pawlowski J."/>
            <person name="Sierra R."/>
            <person name="Euteneuer U."/>
            <person name="Pillet L."/>
            <person name="Moustafa A."/>
            <person name="Platzer M."/>
            <person name="Groth M."/>
            <person name="Szafranski K."/>
            <person name="Schliwa M."/>
        </authorList>
    </citation>
    <scope>NUCLEOTIDE SEQUENCE [LARGE SCALE GENOMIC DNA]</scope>
</reference>
<comment type="similarity">
    <text evidence="1">Belongs to the peptidase S10 family.</text>
</comment>
<evidence type="ECO:0000313" key="3">
    <source>
        <dbReference type="Proteomes" id="UP000023152"/>
    </source>
</evidence>
<protein>
    <recommendedName>
        <fullName evidence="4">Serine carboxypeptidase</fullName>
    </recommendedName>
</protein>
<dbReference type="GO" id="GO:0004185">
    <property type="term" value="F:serine-type carboxypeptidase activity"/>
    <property type="evidence" value="ECO:0007669"/>
    <property type="project" value="InterPro"/>
</dbReference>
<dbReference type="SUPFAM" id="SSF53474">
    <property type="entry name" value="alpha/beta-Hydrolases"/>
    <property type="match status" value="1"/>
</dbReference>
<dbReference type="OMA" id="FLMEYSI"/>
<evidence type="ECO:0000256" key="1">
    <source>
        <dbReference type="ARBA" id="ARBA00009431"/>
    </source>
</evidence>
<dbReference type="AlphaFoldDB" id="X6N1T2"/>
<dbReference type="EMBL" id="ASPP01013224">
    <property type="protein sequence ID" value="ETO19853.1"/>
    <property type="molecule type" value="Genomic_DNA"/>
</dbReference>
<organism evidence="2 3">
    <name type="scientific">Reticulomyxa filosa</name>
    <dbReference type="NCBI Taxonomy" id="46433"/>
    <lineage>
        <taxon>Eukaryota</taxon>
        <taxon>Sar</taxon>
        <taxon>Rhizaria</taxon>
        <taxon>Retaria</taxon>
        <taxon>Foraminifera</taxon>
        <taxon>Monothalamids</taxon>
        <taxon>Reticulomyxidae</taxon>
        <taxon>Reticulomyxa</taxon>
    </lineage>
</organism>
<keyword evidence="3" id="KW-1185">Reference proteome</keyword>
<evidence type="ECO:0008006" key="4">
    <source>
        <dbReference type="Google" id="ProtNLM"/>
    </source>
</evidence>
<dbReference type="Proteomes" id="UP000023152">
    <property type="component" value="Unassembled WGS sequence"/>
</dbReference>
<dbReference type="GO" id="GO:0006508">
    <property type="term" value="P:proteolysis"/>
    <property type="evidence" value="ECO:0007669"/>
    <property type="project" value="InterPro"/>
</dbReference>
<dbReference type="InterPro" id="IPR029058">
    <property type="entry name" value="AB_hydrolase_fold"/>
</dbReference>